<keyword evidence="13" id="KW-1185">Reference proteome</keyword>
<dbReference type="InterPro" id="IPR003593">
    <property type="entry name" value="AAA+_ATPase"/>
</dbReference>
<keyword evidence="7 12" id="KW-0067">ATP-binding</keyword>
<dbReference type="Proteomes" id="UP000536262">
    <property type="component" value="Unassembled WGS sequence"/>
</dbReference>
<evidence type="ECO:0000256" key="9">
    <source>
        <dbReference type="ARBA" id="ARBA00023065"/>
    </source>
</evidence>
<sequence length="252" mass="27578">MIEIKNVSLRLGDTQILEDVSLTMPKGGLTALVGPNGAGKSSLLSLIARLQPLQSGSISVDGLAVDTTPSRRLAKTLAILRQDPAVASRLKVRELVGFGRFPHQRGRIDDNDLRLIEAALQQFGLTDLADRFLDHLSGGQRQRAMVAMAFCQGTDYMLLDEPLNNLDMMFARQLMRDLRAAADKDRRTVIVVLHDINHAAVYADRIVAMKDGRIVADGPPAEVLQPDVLAKVFGYEMDVIEVGGAPLVLHHR</sequence>
<keyword evidence="6" id="KW-0547">Nucleotide-binding</keyword>
<evidence type="ECO:0000256" key="8">
    <source>
        <dbReference type="ARBA" id="ARBA00023004"/>
    </source>
</evidence>
<dbReference type="AlphaFoldDB" id="A0A7X0F995"/>
<dbReference type="GO" id="GO:0005524">
    <property type="term" value="F:ATP binding"/>
    <property type="evidence" value="ECO:0007669"/>
    <property type="project" value="UniProtKB-KW"/>
</dbReference>
<keyword evidence="9" id="KW-0406">Ion transport</keyword>
<feature type="domain" description="ABC transporter" evidence="11">
    <location>
        <begin position="2"/>
        <end position="236"/>
    </location>
</feature>
<evidence type="ECO:0000256" key="10">
    <source>
        <dbReference type="ARBA" id="ARBA00023136"/>
    </source>
</evidence>
<dbReference type="PANTHER" id="PTHR42771:SF3">
    <property type="entry name" value="PETROBACTIN IMPORT ATP-BINDING PROTEIN YCLP"/>
    <property type="match status" value="1"/>
</dbReference>
<dbReference type="FunFam" id="3.40.50.300:FF:000134">
    <property type="entry name" value="Iron-enterobactin ABC transporter ATP-binding protein"/>
    <property type="match status" value="1"/>
</dbReference>
<dbReference type="InterPro" id="IPR051535">
    <property type="entry name" value="Siderophore_ABC-ATPase"/>
</dbReference>
<comment type="caution">
    <text evidence="12">The sequence shown here is derived from an EMBL/GenBank/DDBJ whole genome shotgun (WGS) entry which is preliminary data.</text>
</comment>
<dbReference type="SUPFAM" id="SSF52540">
    <property type="entry name" value="P-loop containing nucleoside triphosphate hydrolases"/>
    <property type="match status" value="1"/>
</dbReference>
<dbReference type="PROSITE" id="PS00211">
    <property type="entry name" value="ABC_TRANSPORTER_1"/>
    <property type="match status" value="1"/>
</dbReference>
<dbReference type="RefSeq" id="WP_184699905.1">
    <property type="nucleotide sequence ID" value="NZ_BAABEG010000001.1"/>
</dbReference>
<evidence type="ECO:0000256" key="7">
    <source>
        <dbReference type="ARBA" id="ARBA00022840"/>
    </source>
</evidence>
<dbReference type="GO" id="GO:0016887">
    <property type="term" value="F:ATP hydrolysis activity"/>
    <property type="evidence" value="ECO:0007669"/>
    <property type="project" value="InterPro"/>
</dbReference>
<evidence type="ECO:0000256" key="4">
    <source>
        <dbReference type="ARBA" id="ARBA00022475"/>
    </source>
</evidence>
<dbReference type="PROSITE" id="PS50893">
    <property type="entry name" value="ABC_TRANSPORTER_2"/>
    <property type="match status" value="1"/>
</dbReference>
<evidence type="ECO:0000259" key="11">
    <source>
        <dbReference type="PROSITE" id="PS50893"/>
    </source>
</evidence>
<evidence type="ECO:0000256" key="1">
    <source>
        <dbReference type="ARBA" id="ARBA00004202"/>
    </source>
</evidence>
<dbReference type="Gene3D" id="3.40.50.300">
    <property type="entry name" value="P-loop containing nucleotide triphosphate hydrolases"/>
    <property type="match status" value="1"/>
</dbReference>
<evidence type="ECO:0000256" key="3">
    <source>
        <dbReference type="ARBA" id="ARBA00022448"/>
    </source>
</evidence>
<evidence type="ECO:0000256" key="5">
    <source>
        <dbReference type="ARBA" id="ARBA00022496"/>
    </source>
</evidence>
<keyword evidence="5" id="KW-0410">Iron transport</keyword>
<comment type="subcellular location">
    <subcellularLocation>
        <location evidence="1">Cell membrane</location>
        <topology evidence="1">Peripheral membrane protein</topology>
    </subcellularLocation>
</comment>
<dbReference type="PANTHER" id="PTHR42771">
    <property type="entry name" value="IRON(3+)-HYDROXAMATE IMPORT ATP-BINDING PROTEIN FHUC"/>
    <property type="match status" value="1"/>
</dbReference>
<dbReference type="GO" id="GO:0005886">
    <property type="term" value="C:plasma membrane"/>
    <property type="evidence" value="ECO:0007669"/>
    <property type="project" value="UniProtKB-SubCell"/>
</dbReference>
<evidence type="ECO:0000256" key="2">
    <source>
        <dbReference type="ARBA" id="ARBA00005417"/>
    </source>
</evidence>
<gene>
    <name evidence="12" type="ORF">GGR00_003126</name>
</gene>
<dbReference type="SMART" id="SM00382">
    <property type="entry name" value="AAA"/>
    <property type="match status" value="1"/>
</dbReference>
<keyword evidence="10" id="KW-0472">Membrane</keyword>
<reference evidence="12 13" key="1">
    <citation type="submission" date="2020-08" db="EMBL/GenBank/DDBJ databases">
        <title>Genomic Encyclopedia of Type Strains, Phase IV (KMG-IV): sequencing the most valuable type-strain genomes for metagenomic binning, comparative biology and taxonomic classification.</title>
        <authorList>
            <person name="Goeker M."/>
        </authorList>
    </citation>
    <scope>NUCLEOTIDE SEQUENCE [LARGE SCALE GENOMIC DNA]</scope>
    <source>
        <strain evidence="12 13">DSM 7051</strain>
    </source>
</reference>
<proteinExistence type="inferred from homology"/>
<keyword evidence="8" id="KW-0408">Iron</keyword>
<name>A0A7X0F995_9HYPH</name>
<evidence type="ECO:0000256" key="6">
    <source>
        <dbReference type="ARBA" id="ARBA00022741"/>
    </source>
</evidence>
<dbReference type="Pfam" id="PF00005">
    <property type="entry name" value="ABC_tran"/>
    <property type="match status" value="1"/>
</dbReference>
<protein>
    <submittedName>
        <fullName evidence="12">Iron complex transport system ATP-binding protein</fullName>
    </submittedName>
</protein>
<keyword evidence="4" id="KW-1003">Cell membrane</keyword>
<keyword evidence="3" id="KW-0813">Transport</keyword>
<dbReference type="EMBL" id="JACHOU010000007">
    <property type="protein sequence ID" value="MBB6355324.1"/>
    <property type="molecule type" value="Genomic_DNA"/>
</dbReference>
<dbReference type="InterPro" id="IPR017871">
    <property type="entry name" value="ABC_transporter-like_CS"/>
</dbReference>
<dbReference type="GO" id="GO:0006826">
    <property type="term" value="P:iron ion transport"/>
    <property type="evidence" value="ECO:0007669"/>
    <property type="project" value="UniProtKB-KW"/>
</dbReference>
<organism evidence="12 13">
    <name type="scientific">Aminobacter aganoensis</name>
    <dbReference type="NCBI Taxonomy" id="83264"/>
    <lineage>
        <taxon>Bacteria</taxon>
        <taxon>Pseudomonadati</taxon>
        <taxon>Pseudomonadota</taxon>
        <taxon>Alphaproteobacteria</taxon>
        <taxon>Hyphomicrobiales</taxon>
        <taxon>Phyllobacteriaceae</taxon>
        <taxon>Aminobacter</taxon>
    </lineage>
</organism>
<evidence type="ECO:0000313" key="13">
    <source>
        <dbReference type="Proteomes" id="UP000536262"/>
    </source>
</evidence>
<dbReference type="InterPro" id="IPR027417">
    <property type="entry name" value="P-loop_NTPase"/>
</dbReference>
<dbReference type="CDD" id="cd03214">
    <property type="entry name" value="ABC_Iron-Siderophores_B12_Hemin"/>
    <property type="match status" value="1"/>
</dbReference>
<dbReference type="InterPro" id="IPR003439">
    <property type="entry name" value="ABC_transporter-like_ATP-bd"/>
</dbReference>
<evidence type="ECO:0000313" key="12">
    <source>
        <dbReference type="EMBL" id="MBB6355324.1"/>
    </source>
</evidence>
<accession>A0A7X0F995</accession>
<comment type="similarity">
    <text evidence="2">Belongs to the ABC transporter superfamily.</text>
</comment>